<evidence type="ECO:0000313" key="4">
    <source>
        <dbReference type="EMBL" id="MBB5866653.1"/>
    </source>
</evidence>
<feature type="repeat" description="WD" evidence="3">
    <location>
        <begin position="337"/>
        <end position="381"/>
    </location>
</feature>
<dbReference type="SUPFAM" id="SSF50978">
    <property type="entry name" value="WD40 repeat-like"/>
    <property type="match status" value="1"/>
</dbReference>
<organism evidence="4 5">
    <name type="scientific">Allocatelliglobosispora scoriae</name>
    <dbReference type="NCBI Taxonomy" id="643052"/>
    <lineage>
        <taxon>Bacteria</taxon>
        <taxon>Bacillati</taxon>
        <taxon>Actinomycetota</taxon>
        <taxon>Actinomycetes</taxon>
        <taxon>Micromonosporales</taxon>
        <taxon>Micromonosporaceae</taxon>
        <taxon>Allocatelliglobosispora</taxon>
    </lineage>
</organism>
<dbReference type="PANTHER" id="PTHR19848">
    <property type="entry name" value="WD40 REPEAT PROTEIN"/>
    <property type="match status" value="1"/>
</dbReference>
<evidence type="ECO:0000256" key="1">
    <source>
        <dbReference type="ARBA" id="ARBA00022574"/>
    </source>
</evidence>
<dbReference type="InterPro" id="IPR036322">
    <property type="entry name" value="WD40_repeat_dom_sf"/>
</dbReference>
<reference evidence="4 5" key="1">
    <citation type="submission" date="2020-08" db="EMBL/GenBank/DDBJ databases">
        <title>Sequencing the genomes of 1000 actinobacteria strains.</title>
        <authorList>
            <person name="Klenk H.-P."/>
        </authorList>
    </citation>
    <scope>NUCLEOTIDE SEQUENCE [LARGE SCALE GENOMIC DNA]</scope>
    <source>
        <strain evidence="4 5">DSM 45362</strain>
    </source>
</reference>
<keyword evidence="5" id="KW-1185">Reference proteome</keyword>
<dbReference type="Gene3D" id="2.130.10.10">
    <property type="entry name" value="YVTN repeat-like/Quinoprotein amine dehydrogenase"/>
    <property type="match status" value="1"/>
</dbReference>
<accession>A0A841BHX0</accession>
<gene>
    <name evidence="4" type="ORF">F4553_000032</name>
</gene>
<dbReference type="SMART" id="SM00320">
    <property type="entry name" value="WD40"/>
    <property type="match status" value="4"/>
</dbReference>
<dbReference type="AlphaFoldDB" id="A0A841BHX0"/>
<evidence type="ECO:0000256" key="2">
    <source>
        <dbReference type="ARBA" id="ARBA00022737"/>
    </source>
</evidence>
<keyword evidence="1 3" id="KW-0853">WD repeat</keyword>
<dbReference type="RefSeq" id="WP_221469629.1">
    <property type="nucleotide sequence ID" value="NZ_JACHMN010000001.1"/>
</dbReference>
<feature type="repeat" description="WD" evidence="3">
    <location>
        <begin position="404"/>
        <end position="426"/>
    </location>
</feature>
<evidence type="ECO:0000313" key="5">
    <source>
        <dbReference type="Proteomes" id="UP000587527"/>
    </source>
</evidence>
<dbReference type="InterPro" id="IPR001680">
    <property type="entry name" value="WD40_rpt"/>
</dbReference>
<proteinExistence type="predicted"/>
<dbReference type="InterPro" id="IPR015943">
    <property type="entry name" value="WD40/YVTN_repeat-like_dom_sf"/>
</dbReference>
<protein>
    <submittedName>
        <fullName evidence="4">WD40 repeat protein</fullName>
    </submittedName>
</protein>
<dbReference type="EMBL" id="JACHMN010000001">
    <property type="protein sequence ID" value="MBB5866653.1"/>
    <property type="molecule type" value="Genomic_DNA"/>
</dbReference>
<name>A0A841BHX0_9ACTN</name>
<dbReference type="Pfam" id="PF00400">
    <property type="entry name" value="WD40"/>
    <property type="match status" value="2"/>
</dbReference>
<keyword evidence="2" id="KW-0677">Repeat</keyword>
<evidence type="ECO:0000256" key="3">
    <source>
        <dbReference type="PROSITE-ProRule" id="PRU00221"/>
    </source>
</evidence>
<comment type="caution">
    <text evidence="4">The sequence shown here is derived from an EMBL/GenBank/DDBJ whole genome shotgun (WGS) entry which is preliminary data.</text>
</comment>
<dbReference type="PANTHER" id="PTHR19848:SF8">
    <property type="entry name" value="F-BOX AND WD REPEAT DOMAIN CONTAINING 7"/>
    <property type="match status" value="1"/>
</dbReference>
<sequence length="612" mass="66752">MTIDPGVEIAMGDTTHRPAMQWRLQTSPRPATTVHIQVGSLDDGGWYVRHTGFGDRRFADKAAAWLAVRRLQERHDQKPWEVVEPDSGPFSVLRRADGARILYDNQEDECLHTHWGWAQDEMWKAYESAINRGQTSHSTQTHTALNGFIELTEYTDPLDGSSRFAVVTANEEGVDYRVVDYPDYDLAVEAYEHEVRQFASDEMPFQSSDVRGVPVSQRSKAPAGWHTLPSGESVMIDDLEEYDSIYGLPIRIPWRLTVSLALPYPVRGLTDAPRPYGPPPMTAADVTDAAWRASGGPTRPHDLHLTVLPDGERMLASAHDSLAHVWRAGDDQPVRSFSGHSERVLAVALTSTADHGPVLATGGADGMARIWSVRNGSPMAEIRTDQVNVHSLAWAHPPDDIPWLITGGDDATVRAWDPERGRRRVAFRIGTPQIESVWSTAAAVLSDGHVCIAAVTGASESSTVHVWDATTEAKLHEFTVEHAPSTSNTPAVAMTALIDHSFRVAALAGGLVRVWDGHTGRMLFTLPAPQDHCGGVALAQLPDLRVAVAVSTGRSTVIWDVESGTELVSLEHPPGRDHPRLSLAALDDGGLLLAVEDPTHSPARLVEIQAAP</sequence>
<dbReference type="PROSITE" id="PS50082">
    <property type="entry name" value="WD_REPEATS_2"/>
    <property type="match status" value="2"/>
</dbReference>
<dbReference type="Proteomes" id="UP000587527">
    <property type="component" value="Unassembled WGS sequence"/>
</dbReference>
<dbReference type="PROSITE" id="PS50294">
    <property type="entry name" value="WD_REPEATS_REGION"/>
    <property type="match status" value="1"/>
</dbReference>